<dbReference type="PROSITE" id="PS51450">
    <property type="entry name" value="LRR"/>
    <property type="match status" value="4"/>
</dbReference>
<keyword evidence="1" id="KW-0433">Leucine-rich repeat</keyword>
<keyword evidence="2" id="KW-0677">Repeat</keyword>
<evidence type="ECO:0000313" key="4">
    <source>
        <dbReference type="EMBL" id="CAD9139918.1"/>
    </source>
</evidence>
<dbReference type="PANTHER" id="PTHR46652">
    <property type="entry name" value="LEUCINE-RICH REPEAT AND IQ DOMAIN-CONTAINING PROTEIN 1-RELATED"/>
    <property type="match status" value="1"/>
</dbReference>
<sequence length="400" mass="45246">MSGQSLEQEHESDYDDERLEAQRATHVHSSDEKDAILRVDVNEEVIELNNLRIFSFDELELDKLTNCTVLELRKNLLHKLMPFPANLRANLLELDLFDNKIRHIGPYFSHCDSPAFMESKLPHLRPDLLASNGGTGCAYRCLRKLDLSYNQISSIAGLDDLGPTLEELYLVENKIKVVQGLSKLTSLKLLELGGNQIRSVASGLEALVNLEQLWLGKNKIDTIGPGFVTLRKLKRLSLQANRLTSIPVGSFPAGAHPQLTELYLSENGLTEIANVEALSALTLLDVSFNPIASLFLNRGHDTADKDEGLDVPQTVLTPINFPELEEFWLTDGKIENWNEIKAVFEPFASTLRTIYLERNPIERDKRYRNKVLLALPFVDQIDSWPVVNRDDPEQDRAIRR</sequence>
<evidence type="ECO:0000256" key="1">
    <source>
        <dbReference type="ARBA" id="ARBA00022614"/>
    </source>
</evidence>
<dbReference type="SMART" id="SM00365">
    <property type="entry name" value="LRR_SD22"/>
    <property type="match status" value="8"/>
</dbReference>
<dbReference type="InterPro" id="IPR050836">
    <property type="entry name" value="SDS22/Internalin_LRR"/>
</dbReference>
<dbReference type="InterPro" id="IPR032675">
    <property type="entry name" value="LRR_dom_sf"/>
</dbReference>
<dbReference type="InterPro" id="IPR003591">
    <property type="entry name" value="Leu-rich_rpt_typical-subtyp"/>
</dbReference>
<dbReference type="SUPFAM" id="SSF52058">
    <property type="entry name" value="L domain-like"/>
    <property type="match status" value="1"/>
</dbReference>
<proteinExistence type="predicted"/>
<evidence type="ECO:0008006" key="5">
    <source>
        <dbReference type="Google" id="ProtNLM"/>
    </source>
</evidence>
<reference evidence="4" key="1">
    <citation type="submission" date="2021-01" db="EMBL/GenBank/DDBJ databases">
        <authorList>
            <person name="Corre E."/>
            <person name="Pelletier E."/>
            <person name="Niang G."/>
            <person name="Scheremetjew M."/>
            <person name="Finn R."/>
            <person name="Kale V."/>
            <person name="Holt S."/>
            <person name="Cochrane G."/>
            <person name="Meng A."/>
            <person name="Brown T."/>
            <person name="Cohen L."/>
        </authorList>
    </citation>
    <scope>NUCLEOTIDE SEQUENCE</scope>
    <source>
        <strain evidence="4">CCAP 1951/1</strain>
    </source>
</reference>
<evidence type="ECO:0000256" key="2">
    <source>
        <dbReference type="ARBA" id="ARBA00022737"/>
    </source>
</evidence>
<name>A0A7S1MTT3_NEODS</name>
<evidence type="ECO:0000256" key="3">
    <source>
        <dbReference type="SAM" id="MobiDB-lite"/>
    </source>
</evidence>
<dbReference type="SMART" id="SM00369">
    <property type="entry name" value="LRR_TYP"/>
    <property type="match status" value="6"/>
</dbReference>
<organism evidence="4">
    <name type="scientific">Neobodo designis</name>
    <name type="common">Flagellated protozoan</name>
    <name type="synonym">Bodo designis</name>
    <dbReference type="NCBI Taxonomy" id="312471"/>
    <lineage>
        <taxon>Eukaryota</taxon>
        <taxon>Discoba</taxon>
        <taxon>Euglenozoa</taxon>
        <taxon>Kinetoplastea</taxon>
        <taxon>Metakinetoplastina</taxon>
        <taxon>Neobodonida</taxon>
        <taxon>Neobodo</taxon>
    </lineage>
</organism>
<dbReference type="InterPro" id="IPR025875">
    <property type="entry name" value="Leu-rich_rpt_4"/>
</dbReference>
<feature type="region of interest" description="Disordered" evidence="3">
    <location>
        <begin position="1"/>
        <end position="27"/>
    </location>
</feature>
<protein>
    <recommendedName>
        <fullName evidence="5">Protein phosphatase 1 regulatory subunit 7</fullName>
    </recommendedName>
</protein>
<dbReference type="PANTHER" id="PTHR46652:SF3">
    <property type="entry name" value="LEUCINE-RICH REPEAT-CONTAINING PROTEIN 9"/>
    <property type="match status" value="1"/>
</dbReference>
<dbReference type="AlphaFoldDB" id="A0A7S1MTT3"/>
<dbReference type="SMART" id="SM00368">
    <property type="entry name" value="LRR_RI"/>
    <property type="match status" value="3"/>
</dbReference>
<accession>A0A7S1MTT3</accession>
<dbReference type="InterPro" id="IPR001611">
    <property type="entry name" value="Leu-rich_rpt"/>
</dbReference>
<dbReference type="Pfam" id="PF13516">
    <property type="entry name" value="LRR_6"/>
    <property type="match status" value="1"/>
</dbReference>
<gene>
    <name evidence="4" type="ORF">NDES1114_LOCUS27111</name>
</gene>
<dbReference type="Pfam" id="PF12799">
    <property type="entry name" value="LRR_4"/>
    <property type="match status" value="1"/>
</dbReference>
<dbReference type="EMBL" id="HBGF01040458">
    <property type="protein sequence ID" value="CAD9139918.1"/>
    <property type="molecule type" value="Transcribed_RNA"/>
</dbReference>
<dbReference type="Pfam" id="PF13855">
    <property type="entry name" value="LRR_8"/>
    <property type="match status" value="1"/>
</dbReference>
<dbReference type="Gene3D" id="3.80.10.10">
    <property type="entry name" value="Ribonuclease Inhibitor"/>
    <property type="match status" value="3"/>
</dbReference>